<sequence>MGNSVKLRVGTDVSTKPATVRMALVPVTVCGLRLVAQNARTVITEESGVDLVVTVVTIPSVIITTDTVLMDVMTVMAEICVT</sequence>
<dbReference type="EMBL" id="JACVVK020000254">
    <property type="protein sequence ID" value="KAK7481946.1"/>
    <property type="molecule type" value="Genomic_DNA"/>
</dbReference>
<gene>
    <name evidence="1" type="ORF">BaRGS_00026854</name>
</gene>
<accession>A0ABD0K4T3</accession>
<organism evidence="1 2">
    <name type="scientific">Batillaria attramentaria</name>
    <dbReference type="NCBI Taxonomy" id="370345"/>
    <lineage>
        <taxon>Eukaryota</taxon>
        <taxon>Metazoa</taxon>
        <taxon>Spiralia</taxon>
        <taxon>Lophotrochozoa</taxon>
        <taxon>Mollusca</taxon>
        <taxon>Gastropoda</taxon>
        <taxon>Caenogastropoda</taxon>
        <taxon>Sorbeoconcha</taxon>
        <taxon>Cerithioidea</taxon>
        <taxon>Batillariidae</taxon>
        <taxon>Batillaria</taxon>
    </lineage>
</organism>
<proteinExistence type="predicted"/>
<dbReference type="AlphaFoldDB" id="A0ABD0K4T3"/>
<comment type="caution">
    <text evidence="1">The sequence shown here is derived from an EMBL/GenBank/DDBJ whole genome shotgun (WGS) entry which is preliminary data.</text>
</comment>
<evidence type="ECO:0000313" key="2">
    <source>
        <dbReference type="Proteomes" id="UP001519460"/>
    </source>
</evidence>
<protein>
    <submittedName>
        <fullName evidence="1">Uncharacterized protein</fullName>
    </submittedName>
</protein>
<keyword evidence="2" id="KW-1185">Reference proteome</keyword>
<feature type="non-terminal residue" evidence="1">
    <location>
        <position position="82"/>
    </location>
</feature>
<evidence type="ECO:0000313" key="1">
    <source>
        <dbReference type="EMBL" id="KAK7481946.1"/>
    </source>
</evidence>
<dbReference type="Proteomes" id="UP001519460">
    <property type="component" value="Unassembled WGS sequence"/>
</dbReference>
<name>A0ABD0K4T3_9CAEN</name>
<reference evidence="1 2" key="1">
    <citation type="journal article" date="2023" name="Sci. Data">
        <title>Genome assembly of the Korean intertidal mud-creeper Batillaria attramentaria.</title>
        <authorList>
            <person name="Patra A.K."/>
            <person name="Ho P.T."/>
            <person name="Jun S."/>
            <person name="Lee S.J."/>
            <person name="Kim Y."/>
            <person name="Won Y.J."/>
        </authorList>
    </citation>
    <scope>NUCLEOTIDE SEQUENCE [LARGE SCALE GENOMIC DNA]</scope>
    <source>
        <strain evidence="1">Wonlab-2016</strain>
    </source>
</reference>